<dbReference type="EMBL" id="JADYXP020000005">
    <property type="protein sequence ID" value="KAL0123368.1"/>
    <property type="molecule type" value="Genomic_DNA"/>
</dbReference>
<name>A0AAW2G6V0_9HYME</name>
<sequence>MKNAIVKERRLQILRQQMLREDIAQFLSTLSLKNKTRIDVRLSAFAVTNLERDDRLHLPLIKPGGFRASTYVGKAALALKITADFEESLVSLFREPTVNFITCIIHESVTATTFLIKTSRWGKNIDSKCILKISRASRACGSYFAHLRRGKRYS</sequence>
<gene>
    <name evidence="1" type="ORF">PUN28_005719</name>
</gene>
<evidence type="ECO:0000313" key="2">
    <source>
        <dbReference type="Proteomes" id="UP001430953"/>
    </source>
</evidence>
<comment type="caution">
    <text evidence="1">The sequence shown here is derived from an EMBL/GenBank/DDBJ whole genome shotgun (WGS) entry which is preliminary data.</text>
</comment>
<proteinExistence type="predicted"/>
<organism evidence="1 2">
    <name type="scientific">Cardiocondyla obscurior</name>
    <dbReference type="NCBI Taxonomy" id="286306"/>
    <lineage>
        <taxon>Eukaryota</taxon>
        <taxon>Metazoa</taxon>
        <taxon>Ecdysozoa</taxon>
        <taxon>Arthropoda</taxon>
        <taxon>Hexapoda</taxon>
        <taxon>Insecta</taxon>
        <taxon>Pterygota</taxon>
        <taxon>Neoptera</taxon>
        <taxon>Endopterygota</taxon>
        <taxon>Hymenoptera</taxon>
        <taxon>Apocrita</taxon>
        <taxon>Aculeata</taxon>
        <taxon>Formicoidea</taxon>
        <taxon>Formicidae</taxon>
        <taxon>Myrmicinae</taxon>
        <taxon>Cardiocondyla</taxon>
    </lineage>
</organism>
<accession>A0AAW2G6V0</accession>
<dbReference type="Proteomes" id="UP001430953">
    <property type="component" value="Unassembled WGS sequence"/>
</dbReference>
<keyword evidence="2" id="KW-1185">Reference proteome</keyword>
<dbReference type="AlphaFoldDB" id="A0AAW2G6V0"/>
<evidence type="ECO:0000313" key="1">
    <source>
        <dbReference type="EMBL" id="KAL0123368.1"/>
    </source>
</evidence>
<reference evidence="1 2" key="1">
    <citation type="submission" date="2023-03" db="EMBL/GenBank/DDBJ databases">
        <title>High recombination rates correlate with genetic variation in Cardiocondyla obscurior ants.</title>
        <authorList>
            <person name="Errbii M."/>
        </authorList>
    </citation>
    <scope>NUCLEOTIDE SEQUENCE [LARGE SCALE GENOMIC DNA]</scope>
    <source>
        <strain evidence="1">Alpha-2009</strain>
        <tissue evidence="1">Whole body</tissue>
    </source>
</reference>
<protein>
    <submittedName>
        <fullName evidence="1">Uncharacterized protein</fullName>
    </submittedName>
</protein>